<protein>
    <recommendedName>
        <fullName evidence="5 7">Adenylate kinase</fullName>
        <shortName evidence="5">AK</shortName>
        <ecNumber evidence="5 7">2.7.4.3</ecNumber>
    </recommendedName>
    <alternativeName>
        <fullName evidence="5">ATP-AMP transphosphorylase</fullName>
    </alternativeName>
    <alternativeName>
        <fullName evidence="5">ATP:AMP phosphotransferase</fullName>
    </alternativeName>
    <alternativeName>
        <fullName evidence="5">Adenylate monophosphate kinase</fullName>
    </alternativeName>
</protein>
<dbReference type="InterPro" id="IPR027417">
    <property type="entry name" value="P-loop_NTPase"/>
</dbReference>
<feature type="binding site" evidence="5">
    <location>
        <begin position="88"/>
        <end position="91"/>
    </location>
    <ligand>
        <name>AMP</name>
        <dbReference type="ChEBI" id="CHEBI:456215"/>
    </ligand>
</feature>
<comment type="pathway">
    <text evidence="5">Purine metabolism; AMP biosynthesis via salvage pathway; AMP from ADP: step 1/1.</text>
</comment>
<dbReference type="OrthoDB" id="9805030at2"/>
<dbReference type="UniPathway" id="UPA00588">
    <property type="reaction ID" value="UER00649"/>
</dbReference>
<evidence type="ECO:0000256" key="6">
    <source>
        <dbReference type="RuleBase" id="RU003330"/>
    </source>
</evidence>
<dbReference type="InterPro" id="IPR033690">
    <property type="entry name" value="Adenylat_kinase_CS"/>
</dbReference>
<dbReference type="SUPFAM" id="SSF52540">
    <property type="entry name" value="P-loop containing nucleoside triphosphate hydrolases"/>
    <property type="match status" value="1"/>
</dbReference>
<accession>I0ET04</accession>
<feature type="binding site" evidence="5">
    <location>
        <position position="133"/>
    </location>
    <ligand>
        <name>AMP</name>
        <dbReference type="ChEBI" id="CHEBI:456215"/>
    </ligand>
</feature>
<dbReference type="STRING" id="1163745.HCD_05355"/>
<evidence type="ECO:0000313" key="8">
    <source>
        <dbReference type="EMBL" id="AFI06073.1"/>
    </source>
</evidence>
<gene>
    <name evidence="5 8" type="primary">adk</name>
    <name evidence="8" type="ordered locus">HCD_05355</name>
</gene>
<dbReference type="GO" id="GO:0005737">
    <property type="term" value="C:cytoplasm"/>
    <property type="evidence" value="ECO:0007669"/>
    <property type="project" value="UniProtKB-SubCell"/>
</dbReference>
<dbReference type="KEGG" id="hcm:HCD_05355"/>
<evidence type="ECO:0000256" key="3">
    <source>
        <dbReference type="ARBA" id="ARBA00022741"/>
    </source>
</evidence>
<comment type="caution">
    <text evidence="5">Lacks conserved residue(s) required for the propagation of feature annotation.</text>
</comment>
<dbReference type="RefSeq" id="WP_014659561.1">
    <property type="nucleotide sequence ID" value="NC_017735.1"/>
</dbReference>
<dbReference type="HAMAP" id="MF_00235">
    <property type="entry name" value="Adenylate_kinase_Adk"/>
    <property type="match status" value="1"/>
</dbReference>
<feature type="binding site" evidence="5">
    <location>
        <begin position="61"/>
        <end position="63"/>
    </location>
    <ligand>
        <name>AMP</name>
        <dbReference type="ChEBI" id="CHEBI:456215"/>
    </ligand>
</feature>
<dbReference type="eggNOG" id="COG0563">
    <property type="taxonomic scope" value="Bacteria"/>
</dbReference>
<feature type="binding site" evidence="5">
    <location>
        <position position="95"/>
    </location>
    <ligand>
        <name>AMP</name>
        <dbReference type="ChEBI" id="CHEBI:456215"/>
    </ligand>
</feature>
<dbReference type="EMBL" id="CP003481">
    <property type="protein sequence ID" value="AFI06073.1"/>
    <property type="molecule type" value="Genomic_DNA"/>
</dbReference>
<feature type="region of interest" description="NMP" evidence="5">
    <location>
        <begin position="34"/>
        <end position="63"/>
    </location>
</feature>
<dbReference type="GO" id="GO:0044209">
    <property type="term" value="P:AMP salvage"/>
    <property type="evidence" value="ECO:0007669"/>
    <property type="project" value="UniProtKB-UniRule"/>
</dbReference>
<evidence type="ECO:0000256" key="5">
    <source>
        <dbReference type="HAMAP-Rule" id="MF_00235"/>
    </source>
</evidence>
<feature type="binding site" evidence="5">
    <location>
        <position position="145"/>
    </location>
    <ligand>
        <name>AMP</name>
        <dbReference type="ChEBI" id="CHEBI:456215"/>
    </ligand>
</feature>
<dbReference type="Gene3D" id="3.40.50.300">
    <property type="entry name" value="P-loop containing nucleotide triphosphate hydrolases"/>
    <property type="match status" value="1"/>
</dbReference>
<dbReference type="PANTHER" id="PTHR23359">
    <property type="entry name" value="NUCLEOTIDE KINASE"/>
    <property type="match status" value="1"/>
</dbReference>
<feature type="binding site" evidence="5">
    <location>
        <begin position="12"/>
        <end position="17"/>
    </location>
    <ligand>
        <name>ATP</name>
        <dbReference type="ChEBI" id="CHEBI:30616"/>
    </ligand>
</feature>
<comment type="subunit">
    <text evidence="5 7">Monomer.</text>
</comment>
<evidence type="ECO:0000256" key="4">
    <source>
        <dbReference type="ARBA" id="ARBA00022777"/>
    </source>
</evidence>
<name>I0ET04_HELCM</name>
<keyword evidence="9" id="KW-1185">Reference proteome</keyword>
<comment type="similarity">
    <text evidence="5 6">Belongs to the adenylate kinase family.</text>
</comment>
<reference evidence="8 9" key="1">
    <citation type="journal article" date="2013" name="PLoS ONE">
        <title>Sequence Divergence and Conservation in Genomes ofHelicobacter cetorum Strains from a Dolphin and a Whale.</title>
        <authorList>
            <person name="Kersulyte D."/>
            <person name="Rossi M."/>
            <person name="Berg D.E."/>
        </authorList>
    </citation>
    <scope>NUCLEOTIDE SEQUENCE [LARGE SCALE GENOMIC DNA]</scope>
    <source>
        <strain evidence="8 9">MIT 99-5656</strain>
    </source>
</reference>
<keyword evidence="4 5" id="KW-0418">Kinase</keyword>
<sequence length="203" mass="22213">MKQLFLIIGAPGSGKTTDAEMIAKNSSEKIAHFSTGDLLRAESAKKTERGLLIESFTSKGELVPLEIVVETILSAIKSSSKEIILIDGYPRSVEQMNALDKELNAQDEVVLKSVIEVEVSEMVAKERVLGRSRGADDNEVVFNNRMRVFVDPLADIQNFYKAKNLHKTINGERSIEEIVSEMQAYILSFGTCGCPSQFVGGGG</sequence>
<feature type="binding site" evidence="5">
    <location>
        <position position="173"/>
    </location>
    <ligand>
        <name>ATP</name>
        <dbReference type="ChEBI" id="CHEBI:30616"/>
    </ligand>
</feature>
<comment type="subcellular location">
    <subcellularLocation>
        <location evidence="5 7">Cytoplasm</location>
    </subcellularLocation>
</comment>
<keyword evidence="5" id="KW-0963">Cytoplasm</keyword>
<dbReference type="CDD" id="cd01428">
    <property type="entry name" value="ADK"/>
    <property type="match status" value="1"/>
</dbReference>
<dbReference type="InterPro" id="IPR000850">
    <property type="entry name" value="Adenylat/UMP-CMP_kin"/>
</dbReference>
<keyword evidence="1 5" id="KW-0808">Transferase</keyword>
<evidence type="ECO:0000256" key="7">
    <source>
        <dbReference type="RuleBase" id="RU003331"/>
    </source>
</evidence>
<evidence type="ECO:0000313" key="9">
    <source>
        <dbReference type="Proteomes" id="UP000005013"/>
    </source>
</evidence>
<comment type="catalytic activity">
    <reaction evidence="5 7">
        <text>AMP + ATP = 2 ADP</text>
        <dbReference type="Rhea" id="RHEA:12973"/>
        <dbReference type="ChEBI" id="CHEBI:30616"/>
        <dbReference type="ChEBI" id="CHEBI:456215"/>
        <dbReference type="ChEBI" id="CHEBI:456216"/>
        <dbReference type="EC" id="2.7.4.3"/>
    </reaction>
</comment>
<evidence type="ECO:0000256" key="1">
    <source>
        <dbReference type="ARBA" id="ARBA00022679"/>
    </source>
</evidence>
<keyword evidence="2 5" id="KW-0545">Nucleotide biosynthesis</keyword>
<comment type="domain">
    <text evidence="5">Consists of three domains, a large central CORE domain and two small peripheral domains, NMPbind and LID, which undergo movements during catalysis. The LID domain closes over the site of phosphoryl transfer upon ATP binding. Assembling and dissambling the active center during each catalytic cycle provides an effective means to prevent ATP hydrolysis.</text>
</comment>
<dbReference type="NCBIfam" id="NF001384">
    <property type="entry name" value="PRK00279.2-2"/>
    <property type="match status" value="1"/>
</dbReference>
<dbReference type="EC" id="2.7.4.3" evidence="5 7"/>
<feature type="binding site" evidence="5">
    <location>
        <position position="35"/>
    </location>
    <ligand>
        <name>AMP</name>
        <dbReference type="ChEBI" id="CHEBI:456215"/>
    </ligand>
</feature>
<dbReference type="PRINTS" id="PR00094">
    <property type="entry name" value="ADENYLTKNASE"/>
</dbReference>
<dbReference type="HOGENOM" id="CLU_032354_4_1_7"/>
<feature type="binding site" evidence="5">
    <location>
        <position position="40"/>
    </location>
    <ligand>
        <name>AMP</name>
        <dbReference type="ChEBI" id="CHEBI:456215"/>
    </ligand>
</feature>
<dbReference type="Pfam" id="PF00406">
    <property type="entry name" value="ADK"/>
    <property type="match status" value="1"/>
</dbReference>
<dbReference type="GO" id="GO:0005524">
    <property type="term" value="F:ATP binding"/>
    <property type="evidence" value="ECO:0007669"/>
    <property type="project" value="UniProtKB-UniRule"/>
</dbReference>
<dbReference type="PROSITE" id="PS00113">
    <property type="entry name" value="ADENYLATE_KINASE"/>
    <property type="match status" value="1"/>
</dbReference>
<comment type="function">
    <text evidence="5">Catalyzes the reversible transfer of the terminal phosphate group between ATP and AMP. Plays an important role in cellular energy homeostasis and in adenine nucleotide metabolism.</text>
</comment>
<evidence type="ECO:0000256" key="2">
    <source>
        <dbReference type="ARBA" id="ARBA00022727"/>
    </source>
</evidence>
<keyword evidence="5 7" id="KW-0067">ATP-binding</keyword>
<keyword evidence="3 5" id="KW-0547">Nucleotide-binding</keyword>
<dbReference type="PATRIC" id="fig|1163745.3.peg.1132"/>
<organism evidence="8 9">
    <name type="scientific">Helicobacter cetorum (strain ATCC BAA-540 / CCUG 52418 / MIT 99-5656)</name>
    <dbReference type="NCBI Taxonomy" id="1163745"/>
    <lineage>
        <taxon>Bacteria</taxon>
        <taxon>Pseudomonadati</taxon>
        <taxon>Campylobacterota</taxon>
        <taxon>Epsilonproteobacteria</taxon>
        <taxon>Campylobacterales</taxon>
        <taxon>Helicobacteraceae</taxon>
        <taxon>Helicobacter</taxon>
    </lineage>
</organism>
<feature type="binding site" evidence="5">
    <location>
        <position position="131"/>
    </location>
    <ligand>
        <name>ATP</name>
        <dbReference type="ChEBI" id="CHEBI:30616"/>
    </ligand>
</feature>
<proteinExistence type="inferred from homology"/>
<dbReference type="AlphaFoldDB" id="I0ET04"/>
<dbReference type="GO" id="GO:0004017">
    <property type="term" value="F:AMP kinase activity"/>
    <property type="evidence" value="ECO:0007669"/>
    <property type="project" value="UniProtKB-UniRule"/>
</dbReference>
<dbReference type="Proteomes" id="UP000005013">
    <property type="component" value="Chromosome"/>
</dbReference>